<dbReference type="Gene3D" id="3.40.50.1460">
    <property type="match status" value="1"/>
</dbReference>
<dbReference type="Gene3D" id="1.10.3380.20">
    <property type="match status" value="1"/>
</dbReference>
<dbReference type="KEGG" id="amr:AM1_H0068"/>
<dbReference type="GO" id="GO:0005524">
    <property type="term" value="F:ATP binding"/>
    <property type="evidence" value="ECO:0007669"/>
    <property type="project" value="UniProtKB-KW"/>
</dbReference>
<dbReference type="OrthoDB" id="3229913at2"/>
<keyword evidence="8" id="KW-1185">Reference proteome</keyword>
<dbReference type="Pfam" id="PF00270">
    <property type="entry name" value="DEAD"/>
    <property type="match status" value="1"/>
</dbReference>
<dbReference type="SUPFAM" id="SSF52540">
    <property type="entry name" value="P-loop containing nucleoside triphosphate hydrolases"/>
    <property type="match status" value="1"/>
</dbReference>
<dbReference type="Gene3D" id="3.40.50.300">
    <property type="entry name" value="P-loop containing nucleotide triphosphate hydrolases"/>
    <property type="match status" value="2"/>
</dbReference>
<feature type="domain" description="Helicase C-terminal" evidence="6">
    <location>
        <begin position="518"/>
        <end position="711"/>
    </location>
</feature>
<keyword evidence="3 7" id="KW-0347">Helicase</keyword>
<dbReference type="SUPFAM" id="SSF52129">
    <property type="entry name" value="Caspase-like"/>
    <property type="match status" value="1"/>
</dbReference>
<dbReference type="InterPro" id="IPR011545">
    <property type="entry name" value="DEAD/DEAH_box_helicase_dom"/>
</dbReference>
<evidence type="ECO:0000259" key="5">
    <source>
        <dbReference type="PROSITE" id="PS51192"/>
    </source>
</evidence>
<dbReference type="Proteomes" id="UP000000268">
    <property type="component" value="Plasmid pREB8"/>
</dbReference>
<dbReference type="InterPro" id="IPR050474">
    <property type="entry name" value="Hel308_SKI2-like"/>
</dbReference>
<dbReference type="GO" id="GO:0004386">
    <property type="term" value="F:helicase activity"/>
    <property type="evidence" value="ECO:0007669"/>
    <property type="project" value="UniProtKB-KW"/>
</dbReference>
<dbReference type="GO" id="GO:0004197">
    <property type="term" value="F:cysteine-type endopeptidase activity"/>
    <property type="evidence" value="ECO:0007669"/>
    <property type="project" value="InterPro"/>
</dbReference>
<evidence type="ECO:0000259" key="6">
    <source>
        <dbReference type="PROSITE" id="PS51194"/>
    </source>
</evidence>
<keyword evidence="4" id="KW-0067">ATP-binding</keyword>
<dbReference type="InterPro" id="IPR001650">
    <property type="entry name" value="Helicase_C-like"/>
</dbReference>
<dbReference type="SMART" id="SM00490">
    <property type="entry name" value="HELICc"/>
    <property type="match status" value="1"/>
</dbReference>
<organism evidence="7 8">
    <name type="scientific">Acaryochloris marina (strain MBIC 11017)</name>
    <dbReference type="NCBI Taxonomy" id="329726"/>
    <lineage>
        <taxon>Bacteria</taxon>
        <taxon>Bacillati</taxon>
        <taxon>Cyanobacteriota</taxon>
        <taxon>Cyanophyceae</taxon>
        <taxon>Acaryochloridales</taxon>
        <taxon>Acaryochloridaceae</taxon>
        <taxon>Acaryochloris</taxon>
    </lineage>
</organism>
<dbReference type="SUPFAM" id="SSF158702">
    <property type="entry name" value="Sec63 N-terminal domain-like"/>
    <property type="match status" value="1"/>
</dbReference>
<dbReference type="EMBL" id="CP000845">
    <property type="protein sequence ID" value="ABW33418.1"/>
    <property type="molecule type" value="Genomic_DNA"/>
</dbReference>
<geneLocation type="plasmid" evidence="7 8">
    <name>pREB8</name>
</geneLocation>
<dbReference type="CDD" id="cd17921">
    <property type="entry name" value="DEXHc_Ski2"/>
    <property type="match status" value="1"/>
</dbReference>
<evidence type="ECO:0000256" key="3">
    <source>
        <dbReference type="ARBA" id="ARBA00022806"/>
    </source>
</evidence>
<dbReference type="Pfam" id="PF00656">
    <property type="entry name" value="Peptidase_C14"/>
    <property type="match status" value="1"/>
</dbReference>
<evidence type="ECO:0000313" key="8">
    <source>
        <dbReference type="Proteomes" id="UP000000268"/>
    </source>
</evidence>
<evidence type="ECO:0000256" key="1">
    <source>
        <dbReference type="ARBA" id="ARBA00022741"/>
    </source>
</evidence>
<dbReference type="RefSeq" id="WP_012168479.1">
    <property type="nucleotide sequence ID" value="NC_009933.1"/>
</dbReference>
<evidence type="ECO:0000256" key="4">
    <source>
        <dbReference type="ARBA" id="ARBA00022840"/>
    </source>
</evidence>
<dbReference type="InterPro" id="IPR014001">
    <property type="entry name" value="Helicase_ATP-bd"/>
</dbReference>
<dbReference type="PANTHER" id="PTHR47961:SF10">
    <property type="entry name" value="ATP-DEPENDENT DNA HELICASE HEL308"/>
    <property type="match status" value="1"/>
</dbReference>
<evidence type="ECO:0000313" key="7">
    <source>
        <dbReference type="EMBL" id="ABW33418.1"/>
    </source>
</evidence>
<keyword evidence="7" id="KW-0614">Plasmid</keyword>
<dbReference type="GO" id="GO:0006508">
    <property type="term" value="P:proteolysis"/>
    <property type="evidence" value="ECO:0007669"/>
    <property type="project" value="InterPro"/>
</dbReference>
<dbReference type="InterPro" id="IPR011600">
    <property type="entry name" value="Pept_C14_caspase"/>
</dbReference>
<dbReference type="Pfam" id="PF00271">
    <property type="entry name" value="Helicase_C"/>
    <property type="match status" value="1"/>
</dbReference>
<dbReference type="InterPro" id="IPR029030">
    <property type="entry name" value="Caspase-like_dom_sf"/>
</dbReference>
<reference evidence="7 8" key="1">
    <citation type="journal article" date="2008" name="Proc. Natl. Acad. Sci. U.S.A.">
        <title>Niche adaptation and genome expansion in the chlorophyll d-producing cyanobacterium Acaryochloris marina.</title>
        <authorList>
            <person name="Swingley W.D."/>
            <person name="Chen M."/>
            <person name="Cheung P.C."/>
            <person name="Conrad A.L."/>
            <person name="Dejesa L.C."/>
            <person name="Hao J."/>
            <person name="Honchak B.M."/>
            <person name="Karbach L.E."/>
            <person name="Kurdoglu A."/>
            <person name="Lahiri S."/>
            <person name="Mastrian S.D."/>
            <person name="Miyashita H."/>
            <person name="Page L."/>
            <person name="Ramakrishna P."/>
            <person name="Satoh S."/>
            <person name="Sattley W.M."/>
            <person name="Shimada Y."/>
            <person name="Taylor H.L."/>
            <person name="Tomo T."/>
            <person name="Tsuchiya T."/>
            <person name="Wang Z.T."/>
            <person name="Raymond J."/>
            <person name="Mimuro M."/>
            <person name="Blankenship R.E."/>
            <person name="Touchman J.W."/>
        </authorList>
    </citation>
    <scope>NUCLEOTIDE SEQUENCE [LARGE SCALE GENOMIC DNA]</scope>
    <source>
        <strain evidence="8">MBIC 11017</strain>
        <plasmid evidence="8">Plasmid pREB8</plasmid>
    </source>
</reference>
<dbReference type="SMART" id="SM00487">
    <property type="entry name" value="DEXDc"/>
    <property type="match status" value="1"/>
</dbReference>
<dbReference type="PANTHER" id="PTHR47961">
    <property type="entry name" value="DNA POLYMERASE THETA, PUTATIVE (AFU_ORTHOLOGUE AFUA_1G05260)-RELATED"/>
    <property type="match status" value="1"/>
</dbReference>
<dbReference type="HOGENOM" id="CLU_006553_3_0_3"/>
<feature type="domain" description="Helicase ATP-binding" evidence="5">
    <location>
        <begin position="293"/>
        <end position="466"/>
    </location>
</feature>
<name>A8ZQY2_ACAM1</name>
<keyword evidence="2" id="KW-0378">Hydrolase</keyword>
<dbReference type="GO" id="GO:0003676">
    <property type="term" value="F:nucleic acid binding"/>
    <property type="evidence" value="ECO:0007669"/>
    <property type="project" value="InterPro"/>
</dbReference>
<protein>
    <submittedName>
        <fullName evidence="7">Dead/deah box helicase domain protein</fullName>
    </submittedName>
</protein>
<dbReference type="PROSITE" id="PS51192">
    <property type="entry name" value="HELICASE_ATP_BIND_1"/>
    <property type="match status" value="1"/>
</dbReference>
<keyword evidence="1" id="KW-0547">Nucleotide-binding</keyword>
<gene>
    <name evidence="7" type="ordered locus">AM1_H0068</name>
</gene>
<evidence type="ECO:0000256" key="2">
    <source>
        <dbReference type="ARBA" id="ARBA00022801"/>
    </source>
</evidence>
<dbReference type="InterPro" id="IPR027417">
    <property type="entry name" value="P-loop_NTPase"/>
</dbReference>
<dbReference type="AlphaFoldDB" id="A8ZQY2"/>
<dbReference type="PROSITE" id="PS51194">
    <property type="entry name" value="HELICASE_CTER"/>
    <property type="match status" value="1"/>
</dbReference>
<sequence length="1007" mass="110908">MALLAGFIGVDRFADITIPELTGARRDAEALWALFSDSIPDIQAKLITDKDASLHGIRQLLQSTLGAATSDDTVILSFSGHGTSNHQIVAHDTSRTDPADTTIPMEELAHYFRETQAKAVLFILDCCFSGGAPAKVLGDIPVSRSISMSVSTLAGEGRILLAASRESEEAYEVPGEGHGLLTKALIDTFIETTSPTIDLVEMSAQVVEKARSVAIKMRIAQTPVLFGHVTGGLVLPPIKPGPHFYTKFPQKGGLRVDADIQELAGFGLPLTILNQWAKQFPTLNDLQLQAINDYRILDGSSLLAIAPTGSGKTFVGELAAIQAICEGRKAVFLLPYRALTNEKYEQFSQVYGDGLGMRVIRCCGDYVDQTDLFVRGKYDLALLTYEMFLNLVVSNTGVLNQLGLVVLDEAQFITDPTRGISVELLLTYLLSAKQRGFQIQLITLSAVVGDVNHFDEWLDCDKLISQERPVPLVEGALDRSGIFQFVDTDGNEQVTQLLSPSEIQVRRKKASSQDVIVPLVQKLVQQGENVIVFRNQKGPAQGCANYLAKELGLSPATEAISVLPQYDLPTTSQALRECLHGGTAFHNRNLTREEKEVVEQAFRSLDGQVRVLSATTTVAAGINTPASTVILAEHEFVGQDGRQFTVAEYKNMAGRAGRPGHTSNSRGQAILLADNSYERQSLFRQYVQGQLEPIRSSLDSQSLKTWLVRLLAQMERVQRAEIVAVLSNTYGGYLANRSDPSWRDRMKQHLEELIELMMEQDLIEEEDVYIQLTLLGRAVGESALSFDSAMRLIRLVRSIQTDDLSVITLVALLQQLPESDGGYTPMMKKGRSESIRPQQASERYGTEVVRLLQHLAQGELDYFARCKRASLLWDWVHGVAIEEIERLYTPNPYQGKIGYGDIQKFADATRLYLRSAHQLAALIHIGNNPSDEEVDRMQQQLEVGLPTEALGLLSVPLRLYRGEYLALLNNGVKSSQDVWTCSELQLSSILGKKRASELIALRPPAAA</sequence>
<accession>A8ZQY2</accession>
<proteinExistence type="predicted"/>